<accession>A0A936NDT3</accession>
<dbReference type="InterPro" id="IPR008824">
    <property type="entry name" value="RuvB-like_N"/>
</dbReference>
<dbReference type="InterPro" id="IPR003593">
    <property type="entry name" value="AAA+_ATPase"/>
</dbReference>
<evidence type="ECO:0000313" key="6">
    <source>
        <dbReference type="EMBL" id="MBK9298502.1"/>
    </source>
</evidence>
<dbReference type="InterPro" id="IPR008921">
    <property type="entry name" value="DNA_pol3_clamp-load_cplx_C"/>
</dbReference>
<dbReference type="GO" id="GO:0008047">
    <property type="term" value="F:enzyme activator activity"/>
    <property type="evidence" value="ECO:0007669"/>
    <property type="project" value="TreeGrafter"/>
</dbReference>
<dbReference type="InterPro" id="IPR027417">
    <property type="entry name" value="P-loop_NTPase"/>
</dbReference>
<dbReference type="Pfam" id="PF12002">
    <property type="entry name" value="MgsA_C"/>
    <property type="match status" value="1"/>
</dbReference>
<dbReference type="Gene3D" id="1.20.272.10">
    <property type="match status" value="1"/>
</dbReference>
<dbReference type="EMBL" id="JADJZA010000009">
    <property type="protein sequence ID" value="MBK9298502.1"/>
    <property type="molecule type" value="Genomic_DNA"/>
</dbReference>
<dbReference type="FunFam" id="1.20.272.10:FF:000001">
    <property type="entry name" value="Putative AAA family ATPase"/>
    <property type="match status" value="1"/>
</dbReference>
<dbReference type="PANTHER" id="PTHR13779:SF7">
    <property type="entry name" value="ATPASE WRNIP1"/>
    <property type="match status" value="1"/>
</dbReference>
<dbReference type="CDD" id="cd00009">
    <property type="entry name" value="AAA"/>
    <property type="match status" value="1"/>
</dbReference>
<feature type="region of interest" description="Disordered" evidence="4">
    <location>
        <begin position="441"/>
        <end position="467"/>
    </location>
</feature>
<dbReference type="Gene3D" id="1.10.3710.10">
    <property type="entry name" value="DNA polymerase III clamp loader subunits, C-terminal domain"/>
    <property type="match status" value="1"/>
</dbReference>
<proteinExistence type="inferred from homology"/>
<dbReference type="InterPro" id="IPR032423">
    <property type="entry name" value="AAA_assoc_2"/>
</dbReference>
<evidence type="ECO:0000256" key="3">
    <source>
        <dbReference type="ARBA" id="ARBA00022840"/>
    </source>
</evidence>
<dbReference type="InterPro" id="IPR051314">
    <property type="entry name" value="AAA_ATPase_RarA/MGS1/WRNIP1"/>
</dbReference>
<evidence type="ECO:0000259" key="5">
    <source>
        <dbReference type="SMART" id="SM00382"/>
    </source>
</evidence>
<dbReference type="GO" id="GO:0000731">
    <property type="term" value="P:DNA synthesis involved in DNA repair"/>
    <property type="evidence" value="ECO:0007669"/>
    <property type="project" value="TreeGrafter"/>
</dbReference>
<dbReference type="Gene3D" id="1.10.8.60">
    <property type="match status" value="1"/>
</dbReference>
<evidence type="ECO:0000256" key="1">
    <source>
        <dbReference type="ARBA" id="ARBA00008959"/>
    </source>
</evidence>
<dbReference type="GO" id="GO:0003677">
    <property type="term" value="F:DNA binding"/>
    <property type="evidence" value="ECO:0007669"/>
    <property type="project" value="InterPro"/>
</dbReference>
<name>A0A936NDT3_9ACTN</name>
<sequence>MSDDLFSAAADELAAASAPLADRLRPRSLEEVVGQEHLLGMGKPMRVLVEADRLSSVVLWGPPGTGKTTLARLIAGASSAHLEARSAVTSTVKDVREVIAGAQARLGERGRRTILFLDEVHRFNKAQQDALLPAVETGLVILIGATTENPGFSVNSALLSRSVLFRLEPLNDDALVTLARRGLAAEGLTSTGPPGDGGLEEALEVLAVAAAGDGRHLLTTLEVAISLARARAGAGAPAEAIDLSLVDVEGAMGAKAVRYGVDAHYDVASAFIKSIRGSDPDAGLYWLARMLEAGEDPRFIARRLVISASEDIGEADPMALVVATAGAQAVELVGLPEARINLAQVVVHLAQAPKSNRAYLGIGAALGDVGRGLVGEVPPPLRDTSGQASKRLGHGVGYRYPHDDPSGWVDQQYLPDVVAGRRYYQPSQHGYEGRVAQRLAARGALPSVEQPDTTSDQPATPAGEETT</sequence>
<dbReference type="PANTHER" id="PTHR13779">
    <property type="entry name" value="WERNER HELICASE-INTERACTING PROTEIN 1 FAMILY MEMBER"/>
    <property type="match status" value="1"/>
</dbReference>
<organism evidence="6 7">
    <name type="scientific">Candidatus Neomicrothrix subdominans</name>
    <dbReference type="NCBI Taxonomy" id="2954438"/>
    <lineage>
        <taxon>Bacteria</taxon>
        <taxon>Bacillati</taxon>
        <taxon>Actinomycetota</taxon>
        <taxon>Acidimicrobiia</taxon>
        <taxon>Acidimicrobiales</taxon>
        <taxon>Microthrixaceae</taxon>
        <taxon>Candidatus Neomicrothrix</taxon>
    </lineage>
</organism>
<dbReference type="Proteomes" id="UP000727993">
    <property type="component" value="Unassembled WGS sequence"/>
</dbReference>
<dbReference type="Pfam" id="PF05496">
    <property type="entry name" value="RuvB_N"/>
    <property type="match status" value="1"/>
</dbReference>
<dbReference type="GO" id="GO:0017116">
    <property type="term" value="F:single-stranded DNA helicase activity"/>
    <property type="evidence" value="ECO:0007669"/>
    <property type="project" value="TreeGrafter"/>
</dbReference>
<dbReference type="GO" id="GO:0005524">
    <property type="term" value="F:ATP binding"/>
    <property type="evidence" value="ECO:0007669"/>
    <property type="project" value="UniProtKB-KW"/>
</dbReference>
<dbReference type="SUPFAM" id="SSF52540">
    <property type="entry name" value="P-loop containing nucleoside triphosphate hydrolases"/>
    <property type="match status" value="1"/>
</dbReference>
<dbReference type="GO" id="GO:0006261">
    <property type="term" value="P:DNA-templated DNA replication"/>
    <property type="evidence" value="ECO:0007669"/>
    <property type="project" value="TreeGrafter"/>
</dbReference>
<dbReference type="Pfam" id="PF16193">
    <property type="entry name" value="AAA_assoc_2"/>
    <property type="match status" value="1"/>
</dbReference>
<keyword evidence="3" id="KW-0067">ATP-binding</keyword>
<comment type="similarity">
    <text evidence="1">Belongs to the AAA ATPase family. RarA/MGS1/WRNIP1 subfamily.</text>
</comment>
<feature type="domain" description="AAA+ ATPase" evidence="5">
    <location>
        <begin position="53"/>
        <end position="173"/>
    </location>
</feature>
<keyword evidence="2" id="KW-0547">Nucleotide-binding</keyword>
<dbReference type="FunFam" id="3.40.50.300:FF:000345">
    <property type="entry name" value="AAA family ATPase"/>
    <property type="match status" value="1"/>
</dbReference>
<dbReference type="AlphaFoldDB" id="A0A936NDT3"/>
<reference evidence="6 7" key="1">
    <citation type="submission" date="2020-10" db="EMBL/GenBank/DDBJ databases">
        <title>Connecting structure to function with the recovery of over 1000 high-quality activated sludge metagenome-assembled genomes encoding full-length rRNA genes using long-read sequencing.</title>
        <authorList>
            <person name="Singleton C.M."/>
            <person name="Petriglieri F."/>
            <person name="Kristensen J.M."/>
            <person name="Kirkegaard R.H."/>
            <person name="Michaelsen T.Y."/>
            <person name="Andersen M.H."/>
            <person name="Karst S.M."/>
            <person name="Dueholm M.S."/>
            <person name="Nielsen P.H."/>
            <person name="Albertsen M."/>
        </authorList>
    </citation>
    <scope>NUCLEOTIDE SEQUENCE [LARGE SCALE GENOMIC DNA]</scope>
    <source>
        <strain evidence="6">Lyne_18-Q3-R50-59_MAXAC.006</strain>
    </source>
</reference>
<evidence type="ECO:0000256" key="2">
    <source>
        <dbReference type="ARBA" id="ARBA00022741"/>
    </source>
</evidence>
<evidence type="ECO:0000256" key="4">
    <source>
        <dbReference type="SAM" id="MobiDB-lite"/>
    </source>
</evidence>
<dbReference type="Gene3D" id="3.40.50.300">
    <property type="entry name" value="P-loop containing nucleotide triphosphate hydrolases"/>
    <property type="match status" value="1"/>
</dbReference>
<gene>
    <name evidence="6" type="ORF">IPN02_17085</name>
</gene>
<evidence type="ECO:0000313" key="7">
    <source>
        <dbReference type="Proteomes" id="UP000727993"/>
    </source>
</evidence>
<dbReference type="InterPro" id="IPR021886">
    <property type="entry name" value="MgsA_C"/>
</dbReference>
<dbReference type="GO" id="GO:0006310">
    <property type="term" value="P:DNA recombination"/>
    <property type="evidence" value="ECO:0007669"/>
    <property type="project" value="InterPro"/>
</dbReference>
<dbReference type="GO" id="GO:0009378">
    <property type="term" value="F:four-way junction helicase activity"/>
    <property type="evidence" value="ECO:0007669"/>
    <property type="project" value="InterPro"/>
</dbReference>
<comment type="caution">
    <text evidence="6">The sequence shown here is derived from an EMBL/GenBank/DDBJ whole genome shotgun (WGS) entry which is preliminary data.</text>
</comment>
<protein>
    <submittedName>
        <fullName evidence="6">Replication-associated recombination protein A</fullName>
    </submittedName>
</protein>
<dbReference type="SMART" id="SM00382">
    <property type="entry name" value="AAA"/>
    <property type="match status" value="1"/>
</dbReference>
<dbReference type="SUPFAM" id="SSF48019">
    <property type="entry name" value="post-AAA+ oligomerization domain-like"/>
    <property type="match status" value="1"/>
</dbReference>